<protein>
    <submittedName>
        <fullName evidence="2">Ammonia transport outward 2</fullName>
    </submittedName>
</protein>
<comment type="caution">
    <text evidence="2">The sequence shown here is derived from an EMBL/GenBank/DDBJ whole genome shotgun (WGS) entry which is preliminary data.</text>
</comment>
<organism evidence="2 3">
    <name type="scientific">Fusarium sporotrichioides</name>
    <dbReference type="NCBI Taxonomy" id="5514"/>
    <lineage>
        <taxon>Eukaryota</taxon>
        <taxon>Fungi</taxon>
        <taxon>Dikarya</taxon>
        <taxon>Ascomycota</taxon>
        <taxon>Pezizomycotina</taxon>
        <taxon>Sordariomycetes</taxon>
        <taxon>Hypocreomycetidae</taxon>
        <taxon>Hypocreales</taxon>
        <taxon>Nectriaceae</taxon>
        <taxon>Fusarium</taxon>
    </lineage>
</organism>
<dbReference type="Gene3D" id="3.80.10.10">
    <property type="entry name" value="Ribonuclease Inhibitor"/>
    <property type="match status" value="1"/>
</dbReference>
<dbReference type="EMBL" id="PXOF01000059">
    <property type="protein sequence ID" value="RGP69674.1"/>
    <property type="molecule type" value="Genomic_DNA"/>
</dbReference>
<evidence type="ECO:0000256" key="1">
    <source>
        <dbReference type="SAM" id="MobiDB-lite"/>
    </source>
</evidence>
<sequence length="583" mass="66005">MNMIQQPNRTEMFPKNGTKLTDLPVEILQSICGYLCLHCQIPHAVDAPGFLTRTALLGQRALASLSRTCSYLRAIAQPVLFHHYLSDPSYCVPRLPHDDSDEHTLRANLSNVRHNFRERRRVTLFLRTLLDRNDLASSVHALSLHQTPWDPFVQVYHRADVEVARLRQLESALVADVVARSIQKLLARAPGGYLTKSRGRIDDSLEFVQELVVALSVCSLEQLCIERSMFLDGLDNVPYDWRSWSYHLPKLEYLAFLGQRVPDAETYYYKEARGLVSSAPNLRTLVLPDCHATTERWVAQQWKNVSWDVSLELLTKLSLSGIRRNHLRTILAGCPFLEDLEYSCEDTGFDLDILCPEEDLAAVKGTLRRLCYSIHRANFDGTSEPELEMLDEDYYPSWTVMPALRTLEVQRALLYGPVEDKTVVTDRVSYTATDGGTPENDDDDSDQQTLPFPSSRKTCKMDMTTAEDFMSRLPPMLELLRIDDIICWPVMYRDAFALAKVAPFRFPHLRKLDLEMRHSCPPKDEIASLIGICSDANIVCRVLLEGQGGIERSFVGRSPGSATQINLLTSPEATLHNGVSSSF</sequence>
<dbReference type="SUPFAM" id="SSF52047">
    <property type="entry name" value="RNI-like"/>
    <property type="match status" value="1"/>
</dbReference>
<reference evidence="2 3" key="1">
    <citation type="journal article" date="2018" name="PLoS Pathog.">
        <title>Evolution of structural diversity of trichothecenes, a family of toxins produced by plant pathogenic and entomopathogenic fungi.</title>
        <authorList>
            <person name="Proctor R.H."/>
            <person name="McCormick S.P."/>
            <person name="Kim H.S."/>
            <person name="Cardoza R.E."/>
            <person name="Stanley A.M."/>
            <person name="Lindo L."/>
            <person name="Kelly A."/>
            <person name="Brown D.W."/>
            <person name="Lee T."/>
            <person name="Vaughan M.M."/>
            <person name="Alexander N.J."/>
            <person name="Busman M."/>
            <person name="Gutierrez S."/>
        </authorList>
    </citation>
    <scope>NUCLEOTIDE SEQUENCE [LARGE SCALE GENOMIC DNA]</scope>
    <source>
        <strain evidence="2 3">NRRL 3299</strain>
    </source>
</reference>
<evidence type="ECO:0000313" key="2">
    <source>
        <dbReference type="EMBL" id="RGP69674.1"/>
    </source>
</evidence>
<dbReference type="InterPro" id="IPR032675">
    <property type="entry name" value="LRR_dom_sf"/>
</dbReference>
<name>A0A395SB89_FUSSP</name>
<gene>
    <name evidence="2" type="ORF">FSPOR_4486</name>
</gene>
<dbReference type="Proteomes" id="UP000266152">
    <property type="component" value="Unassembled WGS sequence"/>
</dbReference>
<accession>A0A395SB89</accession>
<keyword evidence="3" id="KW-1185">Reference proteome</keyword>
<proteinExistence type="predicted"/>
<feature type="region of interest" description="Disordered" evidence="1">
    <location>
        <begin position="430"/>
        <end position="452"/>
    </location>
</feature>
<evidence type="ECO:0000313" key="3">
    <source>
        <dbReference type="Proteomes" id="UP000266152"/>
    </source>
</evidence>
<dbReference type="STRING" id="5514.A0A395SB89"/>
<dbReference type="AlphaFoldDB" id="A0A395SB89"/>